<keyword evidence="14" id="KW-0325">Glycoprotein</keyword>
<dbReference type="FunFam" id="3.30.430.20:FF:000003">
    <property type="entry name" value="Cysteine-rich RLK (RECEPTOR-like protein kinase) 10"/>
    <property type="match status" value="1"/>
</dbReference>
<dbReference type="PANTHER" id="PTHR27002:SF1073">
    <property type="entry name" value="CYSTEINE-RICH RECEPTOR-LIKE PROTEIN KINASE 29"/>
    <property type="match status" value="1"/>
</dbReference>
<dbReference type="InterPro" id="IPR001245">
    <property type="entry name" value="Ser-Thr/Tyr_kinase_cat_dom"/>
</dbReference>
<evidence type="ECO:0000256" key="6">
    <source>
        <dbReference type="ARBA" id="ARBA00022729"/>
    </source>
</evidence>
<dbReference type="GO" id="GO:0007165">
    <property type="term" value="P:signal transduction"/>
    <property type="evidence" value="ECO:0000318"/>
    <property type="project" value="GO_Central"/>
</dbReference>
<keyword evidence="7" id="KW-0677">Repeat</keyword>
<dbReference type="Gene3D" id="3.30.200.20">
    <property type="entry name" value="Phosphorylase Kinase, domain 1"/>
    <property type="match status" value="1"/>
</dbReference>
<protein>
    <recommendedName>
        <fullName evidence="20">Cysteine-rich receptor-like protein kinase 29</fullName>
    </recommendedName>
</protein>
<dbReference type="PANTHER" id="PTHR27002">
    <property type="entry name" value="RECEPTOR-LIKE SERINE/THREONINE-PROTEIN KINASE SD1-8"/>
    <property type="match status" value="1"/>
</dbReference>
<feature type="domain" description="Protein kinase" evidence="16">
    <location>
        <begin position="377"/>
        <end position="662"/>
    </location>
</feature>
<evidence type="ECO:0000259" key="16">
    <source>
        <dbReference type="PROSITE" id="PS50011"/>
    </source>
</evidence>
<dbReference type="Gene3D" id="1.10.510.10">
    <property type="entry name" value="Transferase(Phosphotransferase) domain 1"/>
    <property type="match status" value="1"/>
</dbReference>
<evidence type="ECO:0008006" key="20">
    <source>
        <dbReference type="Google" id="ProtNLM"/>
    </source>
</evidence>
<feature type="compositionally biased region" description="Pro residues" evidence="15">
    <location>
        <begin position="325"/>
        <end position="334"/>
    </location>
</feature>
<dbReference type="GO" id="GO:0006955">
    <property type="term" value="P:immune response"/>
    <property type="evidence" value="ECO:0000318"/>
    <property type="project" value="GO_Central"/>
</dbReference>
<dbReference type="EMBL" id="FN595258">
    <property type="protein sequence ID" value="CCB48329.1"/>
    <property type="molecule type" value="Genomic_DNA"/>
</dbReference>
<comment type="subcellular location">
    <subcellularLocation>
        <location evidence="1">Membrane</location>
        <topology evidence="1">Single-pass membrane protein</topology>
    </subcellularLocation>
</comment>
<keyword evidence="10" id="KW-0067">ATP-binding</keyword>
<keyword evidence="8" id="KW-0547">Nucleotide-binding</keyword>
<dbReference type="eggNOG" id="ENOG502QWDY">
    <property type="taxonomic scope" value="Eukaryota"/>
</dbReference>
<dbReference type="PaxDb" id="29760-VIT_00s0409g00010.t01"/>
<name>F6H7Y7_VITVI</name>
<evidence type="ECO:0000256" key="8">
    <source>
        <dbReference type="ARBA" id="ARBA00022741"/>
    </source>
</evidence>
<dbReference type="SMART" id="SM00220">
    <property type="entry name" value="S_TKc"/>
    <property type="match status" value="1"/>
</dbReference>
<evidence type="ECO:0000256" key="13">
    <source>
        <dbReference type="ARBA" id="ARBA00023170"/>
    </source>
</evidence>
<dbReference type="CDD" id="cd14066">
    <property type="entry name" value="STKc_IRAK"/>
    <property type="match status" value="1"/>
</dbReference>
<feature type="region of interest" description="Disordered" evidence="15">
    <location>
        <begin position="325"/>
        <end position="352"/>
    </location>
</feature>
<dbReference type="InterPro" id="IPR008271">
    <property type="entry name" value="Ser/Thr_kinase_AS"/>
</dbReference>
<keyword evidence="5" id="KW-0812">Transmembrane</keyword>
<keyword evidence="9" id="KW-0418">Kinase</keyword>
<evidence type="ECO:0000256" key="10">
    <source>
        <dbReference type="ARBA" id="ARBA00022840"/>
    </source>
</evidence>
<dbReference type="FunFam" id="1.10.510.10:FF:001959">
    <property type="entry name" value="Uncharacterized protein"/>
    <property type="match status" value="1"/>
</dbReference>
<dbReference type="PROSITE" id="PS00108">
    <property type="entry name" value="PROTEIN_KINASE_ST"/>
    <property type="match status" value="1"/>
</dbReference>
<dbReference type="Gene3D" id="3.30.430.20">
    <property type="entry name" value="Gnk2 domain, C-X8-C-X2-C motif"/>
    <property type="match status" value="2"/>
</dbReference>
<dbReference type="Proteomes" id="UP000009183">
    <property type="component" value="Unassembled WGS sequence, unordered"/>
</dbReference>
<dbReference type="InterPro" id="IPR002902">
    <property type="entry name" value="GNK2"/>
</dbReference>
<dbReference type="InterPro" id="IPR038408">
    <property type="entry name" value="GNK2_sf"/>
</dbReference>
<evidence type="ECO:0000256" key="7">
    <source>
        <dbReference type="ARBA" id="ARBA00022737"/>
    </source>
</evidence>
<keyword evidence="4" id="KW-0808">Transferase</keyword>
<keyword evidence="19" id="KW-1185">Reference proteome</keyword>
<dbReference type="AlphaFoldDB" id="F6H7Y7"/>
<gene>
    <name evidence="18" type="ORF">VIT_00s0409g00010</name>
</gene>
<dbReference type="FunFam" id="3.30.430.20:FF:000002">
    <property type="entry name" value="Cysteine-rich receptor-like protein kinase 10"/>
    <property type="match status" value="1"/>
</dbReference>
<evidence type="ECO:0000256" key="15">
    <source>
        <dbReference type="SAM" id="MobiDB-lite"/>
    </source>
</evidence>
<evidence type="ECO:0000313" key="18">
    <source>
        <dbReference type="EMBL" id="CCB48329.1"/>
    </source>
</evidence>
<dbReference type="InterPro" id="IPR011009">
    <property type="entry name" value="Kinase-like_dom_sf"/>
</dbReference>
<keyword evidence="6" id="KW-0732">Signal</keyword>
<proteinExistence type="predicted"/>
<dbReference type="GO" id="GO:0004674">
    <property type="term" value="F:protein serine/threonine kinase activity"/>
    <property type="evidence" value="ECO:0000318"/>
    <property type="project" value="GO_Central"/>
</dbReference>
<feature type="compositionally biased region" description="Polar residues" evidence="15">
    <location>
        <begin position="342"/>
        <end position="351"/>
    </location>
</feature>
<evidence type="ECO:0000256" key="3">
    <source>
        <dbReference type="ARBA" id="ARBA00022553"/>
    </source>
</evidence>
<dbReference type="Pfam" id="PF07714">
    <property type="entry name" value="PK_Tyr_Ser-Thr"/>
    <property type="match status" value="1"/>
</dbReference>
<evidence type="ECO:0000256" key="11">
    <source>
        <dbReference type="ARBA" id="ARBA00022989"/>
    </source>
</evidence>
<keyword evidence="11" id="KW-1133">Transmembrane helix</keyword>
<dbReference type="Pfam" id="PF01657">
    <property type="entry name" value="Stress-antifung"/>
    <property type="match status" value="2"/>
</dbReference>
<feature type="domain" description="Gnk2-homologous" evidence="17">
    <location>
        <begin position="98"/>
        <end position="201"/>
    </location>
</feature>
<evidence type="ECO:0000256" key="2">
    <source>
        <dbReference type="ARBA" id="ARBA00022527"/>
    </source>
</evidence>
<dbReference type="CDD" id="cd23509">
    <property type="entry name" value="Gnk2-like"/>
    <property type="match status" value="2"/>
</dbReference>
<dbReference type="InterPro" id="IPR000719">
    <property type="entry name" value="Prot_kinase_dom"/>
</dbReference>
<evidence type="ECO:0000313" key="19">
    <source>
        <dbReference type="Proteomes" id="UP000009183"/>
    </source>
</evidence>
<dbReference type="FunFam" id="3.30.200.20:FF:000142">
    <property type="entry name" value="Cysteine-rich receptor-like protein kinase 10"/>
    <property type="match status" value="1"/>
</dbReference>
<keyword evidence="12" id="KW-0472">Membrane</keyword>
<evidence type="ECO:0000256" key="1">
    <source>
        <dbReference type="ARBA" id="ARBA00004167"/>
    </source>
</evidence>
<evidence type="ECO:0000256" key="4">
    <source>
        <dbReference type="ARBA" id="ARBA00022679"/>
    </source>
</evidence>
<dbReference type="GO" id="GO:0005524">
    <property type="term" value="F:ATP binding"/>
    <property type="evidence" value="ECO:0007669"/>
    <property type="project" value="UniProtKB-KW"/>
</dbReference>
<dbReference type="SUPFAM" id="SSF56112">
    <property type="entry name" value="Protein kinase-like (PK-like)"/>
    <property type="match status" value="1"/>
</dbReference>
<keyword evidence="2" id="KW-0723">Serine/threonine-protein kinase</keyword>
<dbReference type="GO" id="GO:0005886">
    <property type="term" value="C:plasma membrane"/>
    <property type="evidence" value="ECO:0000318"/>
    <property type="project" value="GO_Central"/>
</dbReference>
<sequence length="708" mass="79604">MMISASIFFRRKRPKATTVNGKLSSRDIQKAAHLVVNCRAWWSILEVMYLLPLSFLFPSKSLTESQAEKRMESPRLLFFLYPILILHLLAVTNAQPKFLYYRCSNGVGNYTNNSTYKANLNTLLTSLSSNNEIDYGFYNFSAGQNSDKVNAIALCRGDVMPTACRSCINDSRIQLTRLCPNQKEAIGWYDGCMLRYSNDSIFGKAQTSPSFTMWNLQNVSNVEDFNQVLGNLMASLRSKAASGDWRRKFATEEANVTSFQSIYGLMQCTPDLSELSCSNCLEGAINEIPTCCNRRKAGRVVKPSCNLRYGTYRFYYFTAANAPPPTATPQPSPPSADLSPQPLANTTSTQANDEDDIINVESLHFDFDTIRVATNNFSDSNKLGQGGFGPVYKGKLSNGQDIAVKRLSSGSGQGELEFKNEVVLVAKLQHRNLVRLLGFCLDGAERLLIYEFVPNTSLDHFIFDPIRRAQLDWERRYKIIGGIARGLLYLHEDSRLRIIHRDLKASNILLDAEMNPKISDFGMARLFLVDQTQGNTSRIVGTYGYMAPEYAMHGHFSVKTDVYSFGVLVLELVSGQRNNCFRVSENIEHLLSYAWKNWREGTATNLIDPTMRISSISEIMRCIHIGLLCVQENEADRPTMASIALMLNSYSLSLPLPSHPAFFMNTSMNRDMSLELEDNSRVAQSNYLPSRSSHFSVNEASITDPYPR</sequence>
<feature type="domain" description="Gnk2-homologous" evidence="17">
    <location>
        <begin position="207"/>
        <end position="314"/>
    </location>
</feature>
<evidence type="ECO:0000259" key="17">
    <source>
        <dbReference type="PROSITE" id="PS51473"/>
    </source>
</evidence>
<dbReference type="SMR" id="F6H7Y7"/>
<organism evidence="18 19">
    <name type="scientific">Vitis vinifera</name>
    <name type="common">Grape</name>
    <dbReference type="NCBI Taxonomy" id="29760"/>
    <lineage>
        <taxon>Eukaryota</taxon>
        <taxon>Viridiplantae</taxon>
        <taxon>Streptophyta</taxon>
        <taxon>Embryophyta</taxon>
        <taxon>Tracheophyta</taxon>
        <taxon>Spermatophyta</taxon>
        <taxon>Magnoliopsida</taxon>
        <taxon>eudicotyledons</taxon>
        <taxon>Gunneridae</taxon>
        <taxon>Pentapetalae</taxon>
        <taxon>rosids</taxon>
        <taxon>Vitales</taxon>
        <taxon>Vitaceae</taxon>
        <taxon>Viteae</taxon>
        <taxon>Vitis</taxon>
    </lineage>
</organism>
<reference evidence="19" key="1">
    <citation type="journal article" date="2007" name="Nature">
        <title>The grapevine genome sequence suggests ancestral hexaploidization in major angiosperm phyla.</title>
        <authorList>
            <consortium name="The French-Italian Public Consortium for Grapevine Genome Characterization."/>
            <person name="Jaillon O."/>
            <person name="Aury J.-M."/>
            <person name="Noel B."/>
            <person name="Policriti A."/>
            <person name="Clepet C."/>
            <person name="Casagrande A."/>
            <person name="Choisne N."/>
            <person name="Aubourg S."/>
            <person name="Vitulo N."/>
            <person name="Jubin C."/>
            <person name="Vezzi A."/>
            <person name="Legeai F."/>
            <person name="Hugueney P."/>
            <person name="Dasilva C."/>
            <person name="Horner D."/>
            <person name="Mica E."/>
            <person name="Jublot D."/>
            <person name="Poulain J."/>
            <person name="Bruyere C."/>
            <person name="Billault A."/>
            <person name="Segurens B."/>
            <person name="Gouyvenoux M."/>
            <person name="Ugarte E."/>
            <person name="Cattonaro F."/>
            <person name="Anthouard V."/>
            <person name="Vico V."/>
            <person name="Del Fabbro C."/>
            <person name="Alaux M."/>
            <person name="Di Gaspero G."/>
            <person name="Dumas V."/>
            <person name="Felice N."/>
            <person name="Paillard S."/>
            <person name="Juman I."/>
            <person name="Moroldo M."/>
            <person name="Scalabrin S."/>
            <person name="Canaguier A."/>
            <person name="Le Clainche I."/>
            <person name="Malacrida G."/>
            <person name="Durand E."/>
            <person name="Pesole G."/>
            <person name="Laucou V."/>
            <person name="Chatelet P."/>
            <person name="Merdinoglu D."/>
            <person name="Delledonne M."/>
            <person name="Pezzotti M."/>
            <person name="Lecharny A."/>
            <person name="Scarpelli C."/>
            <person name="Artiguenave F."/>
            <person name="Pe M.E."/>
            <person name="Valle G."/>
            <person name="Morgante M."/>
            <person name="Caboche M."/>
            <person name="Adam-Blondon A.-F."/>
            <person name="Weissenbach J."/>
            <person name="Quetier F."/>
            <person name="Wincker P."/>
        </authorList>
    </citation>
    <scope>NUCLEOTIDE SEQUENCE [LARGE SCALE GENOMIC DNA]</scope>
    <source>
        <strain evidence="19">cv. Pinot noir / PN40024</strain>
    </source>
</reference>
<dbReference type="PROSITE" id="PS50011">
    <property type="entry name" value="PROTEIN_KINASE_DOM"/>
    <property type="match status" value="1"/>
</dbReference>
<evidence type="ECO:0000256" key="5">
    <source>
        <dbReference type="ARBA" id="ARBA00022692"/>
    </source>
</evidence>
<evidence type="ECO:0000256" key="14">
    <source>
        <dbReference type="ARBA" id="ARBA00023180"/>
    </source>
</evidence>
<dbReference type="InParanoid" id="F6H7Y7"/>
<dbReference type="HOGENOM" id="CLU_000288_35_2_1"/>
<evidence type="ECO:0000256" key="12">
    <source>
        <dbReference type="ARBA" id="ARBA00023136"/>
    </source>
</evidence>
<dbReference type="PROSITE" id="PS51473">
    <property type="entry name" value="GNK2"/>
    <property type="match status" value="2"/>
</dbReference>
<evidence type="ECO:0000256" key="9">
    <source>
        <dbReference type="ARBA" id="ARBA00022777"/>
    </source>
</evidence>
<accession>F6H7Y7</accession>
<keyword evidence="13" id="KW-0675">Receptor</keyword>
<keyword evidence="3" id="KW-0597">Phosphoprotein</keyword>